<keyword evidence="7" id="KW-0175">Coiled coil</keyword>
<dbReference type="EMBL" id="MLAK01001195">
    <property type="protein sequence ID" value="OHS96151.1"/>
    <property type="molecule type" value="Genomic_DNA"/>
</dbReference>
<feature type="transmembrane region" description="Helical" evidence="8">
    <location>
        <begin position="916"/>
        <end position="939"/>
    </location>
</feature>
<reference evidence="11" key="1">
    <citation type="submission" date="2016-10" db="EMBL/GenBank/DDBJ databases">
        <authorList>
            <person name="Benchimol M."/>
            <person name="Almeida L.G."/>
            <person name="Vasconcelos A.T."/>
            <person name="Perreira-Neves A."/>
            <person name="Rosa I.A."/>
            <person name="Tasca T."/>
            <person name="Bogo M.R."/>
            <person name="de Souza W."/>
        </authorList>
    </citation>
    <scope>NUCLEOTIDE SEQUENCE [LARGE SCALE GENOMIC DNA]</scope>
    <source>
        <strain evidence="11">K</strain>
    </source>
</reference>
<name>A0A1J4JD08_9EUKA</name>
<comment type="caution">
    <text evidence="11">The sequence shown here is derived from an EMBL/GenBank/DDBJ whole genome shotgun (WGS) entry which is preliminary data.</text>
</comment>
<dbReference type="GO" id="GO:0005886">
    <property type="term" value="C:plasma membrane"/>
    <property type="evidence" value="ECO:0007669"/>
    <property type="project" value="TreeGrafter"/>
</dbReference>
<dbReference type="InterPro" id="IPR001054">
    <property type="entry name" value="A/G_cyclase"/>
</dbReference>
<feature type="transmembrane region" description="Helical" evidence="8">
    <location>
        <begin position="308"/>
        <end position="328"/>
    </location>
</feature>
<keyword evidence="12" id="KW-1185">Reference proteome</keyword>
<dbReference type="GO" id="GO:0035556">
    <property type="term" value="P:intracellular signal transduction"/>
    <property type="evidence" value="ECO:0007669"/>
    <property type="project" value="InterPro"/>
</dbReference>
<dbReference type="InterPro" id="IPR029787">
    <property type="entry name" value="Nucleotide_cyclase"/>
</dbReference>
<dbReference type="VEuPathDB" id="TrichDB:TRFO_37691"/>
<feature type="transmembrane region" description="Helical" evidence="8">
    <location>
        <begin position="1194"/>
        <end position="1214"/>
    </location>
</feature>
<keyword evidence="2 8" id="KW-0812">Transmembrane</keyword>
<dbReference type="Gene3D" id="6.10.250.780">
    <property type="match status" value="1"/>
</dbReference>
<dbReference type="Proteomes" id="UP000179807">
    <property type="component" value="Unassembled WGS sequence"/>
</dbReference>
<keyword evidence="3" id="KW-0547">Nucleotide-binding</keyword>
<evidence type="ECO:0000256" key="4">
    <source>
        <dbReference type="ARBA" id="ARBA00022989"/>
    </source>
</evidence>
<dbReference type="GO" id="GO:0004016">
    <property type="term" value="F:adenylate cyclase activity"/>
    <property type="evidence" value="ECO:0007669"/>
    <property type="project" value="TreeGrafter"/>
</dbReference>
<comment type="subcellular location">
    <subcellularLocation>
        <location evidence="1">Membrane</location>
    </subcellularLocation>
</comment>
<evidence type="ECO:0000256" key="3">
    <source>
        <dbReference type="ARBA" id="ARBA00022741"/>
    </source>
</evidence>
<evidence type="ECO:0000256" key="7">
    <source>
        <dbReference type="SAM" id="Coils"/>
    </source>
</evidence>
<dbReference type="GO" id="GO:0001653">
    <property type="term" value="F:peptide receptor activity"/>
    <property type="evidence" value="ECO:0007669"/>
    <property type="project" value="TreeGrafter"/>
</dbReference>
<sequence length="1619" mass="183301">MNQQTSKPEASTLSVSQLTGIDAAAKKNIINGRSSFVDSIFPLFDEMLKRTKLPQFLYIILMMFVVFQIICVSFWISIPGYLDFVSLPGKILNKILLVVFFSKLDLSFEELLIPFIFFVIFIVIYISALLVQLLYYSKHRRFNKWSLYVNRLVIELIPPLFMIPTGNFVGKTFYLSFTKDYKFLIYFILGIFCFVGYAFGLFLMAYLFAGSSYVSLAPIACWDGFVHFILYIAIASIPIISFTVRFFSGWVRYALFILKIAFNVYMITETFYHPFVQSMSNMLVASIFAAVTPLDIACLIQYTGVVKIPIWVKFVIFVISFIASILVFKNVFRKIMRTIAHNMKDKALEAVEVDPDMPDVEVANKSMLLAFLTDKKKRQLFANLKLDKRKKKSHLYLRTGLALGSNRFTDWSVIKYIAEYHQDSHTICTICQFISFFPSETRLLNYFFFQACRQQKLSLSSRFMLYELHKIKTLRQSSASSEVTEKLMTMKATSMRGIQSVRSFWETVPRDINVLYNIRSSTSSTSYLFEEAIQMWPNNSRLCEEYANFLCECATNFTSSIKYKNRSELIEQGKNFIIDLSFRSLVQAYPHYLKRKIVDIKGHFIEGKAREKGSSSQLSSNNGSTVNTSLMLGELDQESEERLAKSYFSHHRLRLAFQKCLDNRKSNNSEYLKFSAFFALAALIVIIIALYIWLFDVFQPREQNMDRQRFLNNMRYGYDASFITIVIYFLNKKGVISDSLLGSASGGLSMKSPKTNNFNIQLSTEMHPYNTTTGLSHRDFALMDEAQRWIIFSRNNLDKFLSSVVSFAASGGNVYKIMSSMVSEIVPFDFCSENLYTAELIGNPTNKSLKTELVYILQKIGNLTQARYSNASDWHKNKGVCETIYNTAAMFDAFDRLTSSLTQTQVTENHKVRNQLLMAFGIICGIFILVILPPIIFFLHKAINELYYLLDAMRNFDKSVKEEASQPFRSTNNNDQDVMSDTNSSGGVSMCFLYMNIFVFGLVSLSMLAVIIFVTVDMNNSFLDLNKWLLYGISRLNYMIEISAYNLLGITLTLSPKTMSFIKAAEAIALGRKTLNSLRDYNNNILRGNADIRPCIGENARLDQLHFDDDCHGNLNLGGFHDFYRCAGIDRGITLFCVLLEEMLSEPAKVNLSLDQPIYHSFHLMNCHLIDPTYEASTILTQLASTQINKFHTILSAICFGGACVLIILFGIFLSNVLRLDVAYSGSLQLMRRVPPSAVISNQKLLMYLLNKKHHHDNESKMTVSKKILFNSKDPILCLAKNGSIEIVTKSVTMIFGYTPEQLLGQQLSMVLPEDKNTKVFEQLALMLKGEANLNFDTSGECINDNDLPVPVHVTILGTAEPNTKCANSFVIVLRDETDLTEQRQQAEEAKKKSEDLLYQILPRDIVNRINQGEKDISFVVPNASVIFCDIVKFSDYAANLTPAQIMENLSMIFAAFDNSAAKYGLITKIKLIGDVYMAAANLFAQEENPQSHATQTIQFALDVLSDLDEINGALDSNLSIRIGINTDGPLIAGVLGTDKPVFDIIGDTINVAARLQSNAIHNTIQISQTTFDAVVGMNFNIEQRGLIELKGKGKRMAYIVRPGEAASSFMIGDPSNAT</sequence>
<keyword evidence="5 8" id="KW-0472">Membrane</keyword>
<feature type="transmembrane region" description="Helical" evidence="8">
    <location>
        <begin position="183"/>
        <end position="208"/>
    </location>
</feature>
<evidence type="ECO:0000256" key="2">
    <source>
        <dbReference type="ARBA" id="ARBA00022692"/>
    </source>
</evidence>
<dbReference type="GO" id="GO:0000166">
    <property type="term" value="F:nucleotide binding"/>
    <property type="evidence" value="ECO:0007669"/>
    <property type="project" value="UniProtKB-KW"/>
</dbReference>
<organism evidence="11 12">
    <name type="scientific">Tritrichomonas foetus</name>
    <dbReference type="NCBI Taxonomy" id="1144522"/>
    <lineage>
        <taxon>Eukaryota</taxon>
        <taxon>Metamonada</taxon>
        <taxon>Parabasalia</taxon>
        <taxon>Tritrichomonadida</taxon>
        <taxon>Tritrichomonadidae</taxon>
        <taxon>Tritrichomonas</taxon>
    </lineage>
</organism>
<evidence type="ECO:0000313" key="12">
    <source>
        <dbReference type="Proteomes" id="UP000179807"/>
    </source>
</evidence>
<feature type="transmembrane region" description="Helical" evidence="8">
    <location>
        <begin position="992"/>
        <end position="1016"/>
    </location>
</feature>
<proteinExistence type="predicted"/>
<dbReference type="InterPro" id="IPR050401">
    <property type="entry name" value="Cyclic_nucleotide_synthase"/>
</dbReference>
<dbReference type="Pfam" id="PF13426">
    <property type="entry name" value="PAS_9"/>
    <property type="match status" value="1"/>
</dbReference>
<feature type="transmembrane region" description="Helical" evidence="8">
    <location>
        <begin position="56"/>
        <end position="78"/>
    </location>
</feature>
<feature type="domain" description="PAS" evidence="9">
    <location>
        <begin position="1266"/>
        <end position="1317"/>
    </location>
</feature>
<dbReference type="CDD" id="cd00130">
    <property type="entry name" value="PAS"/>
    <property type="match status" value="1"/>
</dbReference>
<accession>A0A1J4JD08</accession>
<feature type="transmembrane region" description="Helical" evidence="8">
    <location>
        <begin position="280"/>
        <end position="302"/>
    </location>
</feature>
<dbReference type="PROSITE" id="PS50125">
    <property type="entry name" value="GUANYLATE_CYCLASE_2"/>
    <property type="match status" value="1"/>
</dbReference>
<feature type="transmembrane region" description="Helical" evidence="8">
    <location>
        <begin position="220"/>
        <end position="244"/>
    </location>
</feature>
<feature type="transmembrane region" description="Helical" evidence="8">
    <location>
        <begin position="250"/>
        <end position="268"/>
    </location>
</feature>
<evidence type="ECO:0000259" key="9">
    <source>
        <dbReference type="PROSITE" id="PS50112"/>
    </source>
</evidence>
<feature type="transmembrane region" description="Helical" evidence="8">
    <location>
        <begin position="111"/>
        <end position="135"/>
    </location>
</feature>
<evidence type="ECO:0000256" key="8">
    <source>
        <dbReference type="SAM" id="Phobius"/>
    </source>
</evidence>
<feature type="transmembrane region" description="Helical" evidence="8">
    <location>
        <begin position="147"/>
        <end position="163"/>
    </location>
</feature>
<dbReference type="GO" id="GO:0007168">
    <property type="term" value="P:receptor guanylyl cyclase signaling pathway"/>
    <property type="evidence" value="ECO:0007669"/>
    <property type="project" value="TreeGrafter"/>
</dbReference>
<dbReference type="CDD" id="cd07302">
    <property type="entry name" value="CHD"/>
    <property type="match status" value="1"/>
</dbReference>
<dbReference type="InterPro" id="IPR000014">
    <property type="entry name" value="PAS"/>
</dbReference>
<evidence type="ECO:0000256" key="1">
    <source>
        <dbReference type="ARBA" id="ARBA00004370"/>
    </source>
</evidence>
<feature type="domain" description="Guanylate cyclase" evidence="10">
    <location>
        <begin position="1425"/>
        <end position="1557"/>
    </location>
</feature>
<evidence type="ECO:0000256" key="5">
    <source>
        <dbReference type="ARBA" id="ARBA00023136"/>
    </source>
</evidence>
<feature type="coiled-coil region" evidence="7">
    <location>
        <begin position="1373"/>
        <end position="1400"/>
    </location>
</feature>
<dbReference type="NCBIfam" id="TIGR00229">
    <property type="entry name" value="sensory_box"/>
    <property type="match status" value="1"/>
</dbReference>
<protein>
    <submittedName>
        <fullName evidence="11">Adenylate and Guanylate cyclase catalytic domain containing protein</fullName>
    </submittedName>
</protein>
<feature type="transmembrane region" description="Helical" evidence="8">
    <location>
        <begin position="674"/>
        <end position="694"/>
    </location>
</feature>
<dbReference type="GeneID" id="94846285"/>
<dbReference type="OrthoDB" id="60033at2759"/>
<evidence type="ECO:0000313" key="11">
    <source>
        <dbReference type="EMBL" id="OHS96151.1"/>
    </source>
</evidence>
<keyword evidence="4 8" id="KW-1133">Transmembrane helix</keyword>
<dbReference type="PROSITE" id="PS50112">
    <property type="entry name" value="PAS"/>
    <property type="match status" value="1"/>
</dbReference>
<dbReference type="SMART" id="SM00044">
    <property type="entry name" value="CYCc"/>
    <property type="match status" value="1"/>
</dbReference>
<gene>
    <name evidence="11" type="ORF">TRFO_37691</name>
</gene>
<dbReference type="InterPro" id="IPR035965">
    <property type="entry name" value="PAS-like_dom_sf"/>
</dbReference>
<dbReference type="Pfam" id="PF00211">
    <property type="entry name" value="Guanylate_cyc"/>
    <property type="match status" value="1"/>
</dbReference>
<dbReference type="PANTHER" id="PTHR11920:SF335">
    <property type="entry name" value="GUANYLATE CYCLASE"/>
    <property type="match status" value="1"/>
</dbReference>
<dbReference type="SUPFAM" id="SSF55785">
    <property type="entry name" value="PYP-like sensor domain (PAS domain)"/>
    <property type="match status" value="1"/>
</dbReference>
<keyword evidence="6" id="KW-0456">Lyase</keyword>
<dbReference type="RefSeq" id="XP_068349288.1">
    <property type="nucleotide sequence ID" value="XM_068511581.1"/>
</dbReference>
<dbReference type="PANTHER" id="PTHR11920">
    <property type="entry name" value="GUANYLYL CYCLASE"/>
    <property type="match status" value="1"/>
</dbReference>
<feature type="transmembrane region" description="Helical" evidence="8">
    <location>
        <begin position="714"/>
        <end position="731"/>
    </location>
</feature>
<evidence type="ECO:0000256" key="6">
    <source>
        <dbReference type="ARBA" id="ARBA00023239"/>
    </source>
</evidence>
<evidence type="ECO:0000259" key="10">
    <source>
        <dbReference type="PROSITE" id="PS50125"/>
    </source>
</evidence>
<dbReference type="SUPFAM" id="SSF55073">
    <property type="entry name" value="Nucleotide cyclase"/>
    <property type="match status" value="1"/>
</dbReference>
<dbReference type="Gene3D" id="3.30.70.1230">
    <property type="entry name" value="Nucleotide cyclase"/>
    <property type="match status" value="1"/>
</dbReference>
<dbReference type="Gene3D" id="3.30.450.20">
    <property type="entry name" value="PAS domain"/>
    <property type="match status" value="1"/>
</dbReference>
<dbReference type="GO" id="GO:0004383">
    <property type="term" value="F:guanylate cyclase activity"/>
    <property type="evidence" value="ECO:0007669"/>
    <property type="project" value="TreeGrafter"/>
</dbReference>